<feature type="compositionally biased region" description="Pro residues" evidence="16">
    <location>
        <begin position="1"/>
        <end position="12"/>
    </location>
</feature>
<protein>
    <recommendedName>
        <fullName evidence="5">DASH complex subunit ASK1</fullName>
    </recommendedName>
</protein>
<dbReference type="InterPro" id="IPR013964">
    <property type="entry name" value="DASH_Ask1"/>
</dbReference>
<dbReference type="GO" id="GO:0005874">
    <property type="term" value="C:microtubule"/>
    <property type="evidence" value="ECO:0007669"/>
    <property type="project" value="UniProtKB-KW"/>
</dbReference>
<dbReference type="PANTHER" id="PTHR28200">
    <property type="entry name" value="DASH COMPLEX SUBUNIT ASK1"/>
    <property type="match status" value="1"/>
</dbReference>
<dbReference type="GO" id="GO:0008608">
    <property type="term" value="P:attachment of spindle microtubules to kinetochore"/>
    <property type="evidence" value="ECO:0007669"/>
    <property type="project" value="InterPro"/>
</dbReference>
<feature type="region of interest" description="Disordered" evidence="16">
    <location>
        <begin position="1"/>
        <end position="21"/>
    </location>
</feature>
<accession>A0A0C3BQY8</accession>
<keyword evidence="15" id="KW-0137">Centromere</keyword>
<name>A0A0C3BQY8_PILCF</name>
<keyword evidence="18" id="KW-1185">Reference proteome</keyword>
<feature type="compositionally biased region" description="Basic residues" evidence="16">
    <location>
        <begin position="277"/>
        <end position="286"/>
    </location>
</feature>
<dbReference type="HOGENOM" id="CLU_417936_0_0_1"/>
<dbReference type="GO" id="GO:0051301">
    <property type="term" value="P:cell division"/>
    <property type="evidence" value="ECO:0007669"/>
    <property type="project" value="UniProtKB-KW"/>
</dbReference>
<evidence type="ECO:0000256" key="16">
    <source>
        <dbReference type="SAM" id="MobiDB-lite"/>
    </source>
</evidence>
<feature type="region of interest" description="Disordered" evidence="16">
    <location>
        <begin position="218"/>
        <end position="295"/>
    </location>
</feature>
<keyword evidence="8" id="KW-0132">Cell division</keyword>
<evidence type="ECO:0000256" key="9">
    <source>
        <dbReference type="ARBA" id="ARBA00022701"/>
    </source>
</evidence>
<feature type="region of interest" description="Disordered" evidence="16">
    <location>
        <begin position="519"/>
        <end position="602"/>
    </location>
</feature>
<evidence type="ECO:0000256" key="7">
    <source>
        <dbReference type="ARBA" id="ARBA00022490"/>
    </source>
</evidence>
<evidence type="ECO:0000256" key="4">
    <source>
        <dbReference type="ARBA" id="ARBA00010731"/>
    </source>
</evidence>
<dbReference type="Proteomes" id="UP000054166">
    <property type="component" value="Unassembled WGS sequence"/>
</dbReference>
<organism evidence="17 18">
    <name type="scientific">Piloderma croceum (strain F 1598)</name>
    <dbReference type="NCBI Taxonomy" id="765440"/>
    <lineage>
        <taxon>Eukaryota</taxon>
        <taxon>Fungi</taxon>
        <taxon>Dikarya</taxon>
        <taxon>Basidiomycota</taxon>
        <taxon>Agaricomycotina</taxon>
        <taxon>Agaricomycetes</taxon>
        <taxon>Agaricomycetidae</taxon>
        <taxon>Atheliales</taxon>
        <taxon>Atheliaceae</taxon>
        <taxon>Piloderma</taxon>
    </lineage>
</organism>
<evidence type="ECO:0000256" key="2">
    <source>
        <dbReference type="ARBA" id="ARBA00004186"/>
    </source>
</evidence>
<dbReference type="STRING" id="765440.A0A0C3BQY8"/>
<evidence type="ECO:0000313" key="18">
    <source>
        <dbReference type="Proteomes" id="UP000054166"/>
    </source>
</evidence>
<evidence type="ECO:0000256" key="13">
    <source>
        <dbReference type="ARBA" id="ARBA00023242"/>
    </source>
</evidence>
<feature type="region of interest" description="Disordered" evidence="16">
    <location>
        <begin position="477"/>
        <end position="505"/>
    </location>
</feature>
<evidence type="ECO:0000256" key="11">
    <source>
        <dbReference type="ARBA" id="ARBA00022838"/>
    </source>
</evidence>
<keyword evidence="7" id="KW-0963">Cytoplasm</keyword>
<dbReference type="GO" id="GO:0044732">
    <property type="term" value="C:mitotic spindle pole body"/>
    <property type="evidence" value="ECO:0007669"/>
    <property type="project" value="TreeGrafter"/>
</dbReference>
<feature type="compositionally biased region" description="Polar residues" evidence="16">
    <location>
        <begin position="259"/>
        <end position="269"/>
    </location>
</feature>
<comment type="similarity">
    <text evidence="4">Belongs to the DASH complex ASK1 family.</text>
</comment>
<keyword evidence="11" id="KW-0995">Kinetochore</keyword>
<proteinExistence type="inferred from homology"/>
<dbReference type="EMBL" id="KN832976">
    <property type="protein sequence ID" value="KIM88908.1"/>
    <property type="molecule type" value="Genomic_DNA"/>
</dbReference>
<dbReference type="OrthoDB" id="5573898at2759"/>
<dbReference type="PANTHER" id="PTHR28200:SF1">
    <property type="entry name" value="DASH COMPLEX SUBUNIT ASK1"/>
    <property type="match status" value="1"/>
</dbReference>
<evidence type="ECO:0000256" key="8">
    <source>
        <dbReference type="ARBA" id="ARBA00022618"/>
    </source>
</evidence>
<evidence type="ECO:0000256" key="3">
    <source>
        <dbReference type="ARBA" id="ARBA00004629"/>
    </source>
</evidence>
<dbReference type="InParanoid" id="A0A0C3BQY8"/>
<evidence type="ECO:0000256" key="10">
    <source>
        <dbReference type="ARBA" id="ARBA00022776"/>
    </source>
</evidence>
<evidence type="ECO:0000256" key="5">
    <source>
        <dbReference type="ARBA" id="ARBA00014520"/>
    </source>
</evidence>
<dbReference type="Pfam" id="PF08655">
    <property type="entry name" value="DASH_Ask1"/>
    <property type="match status" value="1"/>
</dbReference>
<keyword evidence="14" id="KW-0131">Cell cycle</keyword>
<comment type="subcellular location">
    <subcellularLocation>
        <location evidence="3">Chromosome</location>
        <location evidence="3">Centromere</location>
        <location evidence="3">Kinetochore</location>
    </subcellularLocation>
    <subcellularLocation>
        <location evidence="2">Cytoplasm</location>
        <location evidence="2">Cytoskeleton</location>
        <location evidence="2">Spindle</location>
    </subcellularLocation>
    <subcellularLocation>
        <location evidence="1">Nucleus</location>
    </subcellularLocation>
</comment>
<sequence length="642" mass="69903">MTTPIPPNPPRWEPSEDPSTIVVPGLDTNASVNDQIDQIEQLITIKLQNIDANFSKIQNLMSNRLLPAVKRYAVSTEPVREAAKFWTSFYEEAAQVRIPTYDDFSLQEQQSRSDEHAQPDDTTEDHSVAPLENSFMPGEGAVSSTPAISSRHHTIVTNDSIMSQNTDDPSWTRQMQSFDKEQNESQFDEEESTVQRPRIDKGKLKEQPGALLHNVLRQNHQTSVDGTAPSIFPTPRQKSHVSPLKVRIKPKTPIAASTIHASPQTSPQRQRYERTRKSPTSHRKKPLPTPTKQFSDSFDDSFDLMGGMSPPVTMQFVRPPRSSVGLGLLPKLGKTPKAEAADRIRQDLLGYIESHGKSGHSSVAWGGYDTGRDGKGAESSMSTVPTPPSLSRYTRHAYPYGMDSESVEMESSLESMMRRVGLNVPGSATGSAAGSTSRSVSASVTGLNFATLTAHPDVELKTPDQQRFDDLFPQGNQELSMETGIPGDAHRDSDSDSDSFVEEAHNTAHPSAAFLMASQRQQDADDSFGSSNRSSDSLDDVDAGQGGMVHPFAGMSSSEGDAFDDDSFDNDQYQGQEALEEETVFGVPPAQRQATAASRGLGGQQLKLLGEDLLQDTIGIGSAMAMAGRVEESPTPYPGPRG</sequence>
<keyword evidence="13" id="KW-0539">Nucleus</keyword>
<dbReference type="GO" id="GO:0042729">
    <property type="term" value="C:DASH complex"/>
    <property type="evidence" value="ECO:0007669"/>
    <property type="project" value="InterPro"/>
</dbReference>
<reference evidence="17 18" key="1">
    <citation type="submission" date="2014-04" db="EMBL/GenBank/DDBJ databases">
        <authorList>
            <consortium name="DOE Joint Genome Institute"/>
            <person name="Kuo A."/>
            <person name="Tarkka M."/>
            <person name="Buscot F."/>
            <person name="Kohler A."/>
            <person name="Nagy L.G."/>
            <person name="Floudas D."/>
            <person name="Copeland A."/>
            <person name="Barry K.W."/>
            <person name="Cichocki N."/>
            <person name="Veneault-Fourrey C."/>
            <person name="LaButti K."/>
            <person name="Lindquist E.A."/>
            <person name="Lipzen A."/>
            <person name="Lundell T."/>
            <person name="Morin E."/>
            <person name="Murat C."/>
            <person name="Sun H."/>
            <person name="Tunlid A."/>
            <person name="Henrissat B."/>
            <person name="Grigoriev I.V."/>
            <person name="Hibbett D.S."/>
            <person name="Martin F."/>
            <person name="Nordberg H.P."/>
            <person name="Cantor M.N."/>
            <person name="Hua S.X."/>
        </authorList>
    </citation>
    <scope>NUCLEOTIDE SEQUENCE [LARGE SCALE GENOMIC DNA]</scope>
    <source>
        <strain evidence="17 18">F 1598</strain>
    </source>
</reference>
<evidence type="ECO:0000256" key="12">
    <source>
        <dbReference type="ARBA" id="ARBA00023212"/>
    </source>
</evidence>
<gene>
    <name evidence="17" type="ORF">PILCRDRAFT_813908</name>
</gene>
<feature type="region of interest" description="Disordered" evidence="16">
    <location>
        <begin position="105"/>
        <end position="148"/>
    </location>
</feature>
<feature type="compositionally biased region" description="Basic and acidic residues" evidence="16">
    <location>
        <begin position="111"/>
        <end position="127"/>
    </location>
</feature>
<keyword evidence="9" id="KW-0493">Microtubule</keyword>
<evidence type="ECO:0000256" key="14">
    <source>
        <dbReference type="ARBA" id="ARBA00023306"/>
    </source>
</evidence>
<keyword evidence="6" id="KW-0158">Chromosome</keyword>
<reference evidence="18" key="2">
    <citation type="submission" date="2015-01" db="EMBL/GenBank/DDBJ databases">
        <title>Evolutionary Origins and Diversification of the Mycorrhizal Mutualists.</title>
        <authorList>
            <consortium name="DOE Joint Genome Institute"/>
            <consortium name="Mycorrhizal Genomics Consortium"/>
            <person name="Kohler A."/>
            <person name="Kuo A."/>
            <person name="Nagy L.G."/>
            <person name="Floudas D."/>
            <person name="Copeland A."/>
            <person name="Barry K.W."/>
            <person name="Cichocki N."/>
            <person name="Veneault-Fourrey C."/>
            <person name="LaButti K."/>
            <person name="Lindquist E.A."/>
            <person name="Lipzen A."/>
            <person name="Lundell T."/>
            <person name="Morin E."/>
            <person name="Murat C."/>
            <person name="Riley R."/>
            <person name="Ohm R."/>
            <person name="Sun H."/>
            <person name="Tunlid A."/>
            <person name="Henrissat B."/>
            <person name="Grigoriev I.V."/>
            <person name="Hibbett D.S."/>
            <person name="Martin F."/>
        </authorList>
    </citation>
    <scope>NUCLEOTIDE SEQUENCE [LARGE SCALE GENOMIC DNA]</scope>
    <source>
        <strain evidence="18">F 1598</strain>
    </source>
</reference>
<evidence type="ECO:0000313" key="17">
    <source>
        <dbReference type="EMBL" id="KIM88908.1"/>
    </source>
</evidence>
<feature type="region of interest" description="Disordered" evidence="16">
    <location>
        <begin position="179"/>
        <end position="204"/>
    </location>
</feature>
<evidence type="ECO:0000256" key="15">
    <source>
        <dbReference type="ARBA" id="ARBA00023328"/>
    </source>
</evidence>
<evidence type="ECO:0000256" key="1">
    <source>
        <dbReference type="ARBA" id="ARBA00004123"/>
    </source>
</evidence>
<evidence type="ECO:0000256" key="6">
    <source>
        <dbReference type="ARBA" id="ARBA00022454"/>
    </source>
</evidence>
<keyword evidence="10" id="KW-0498">Mitosis</keyword>
<dbReference type="AlphaFoldDB" id="A0A0C3BQY8"/>
<keyword evidence="12" id="KW-0206">Cytoskeleton</keyword>
<dbReference type="GO" id="GO:0072686">
    <property type="term" value="C:mitotic spindle"/>
    <property type="evidence" value="ECO:0007669"/>
    <property type="project" value="InterPro"/>
</dbReference>